<evidence type="ECO:0000256" key="3">
    <source>
        <dbReference type="ARBA" id="ARBA00007658"/>
    </source>
</evidence>
<accession>A0A9N9GVR8</accession>
<comment type="caution">
    <text evidence="14">The sequence shown here is derived from an EMBL/GenBank/DDBJ whole genome shotgun (WGS) entry which is preliminary data.</text>
</comment>
<evidence type="ECO:0000256" key="11">
    <source>
        <dbReference type="PIRSR" id="PIRSR601382-1"/>
    </source>
</evidence>
<dbReference type="PANTHER" id="PTHR11742:SF101">
    <property type="entry name" value="MANNOSYL-OLIGOSACCHARIDE ALPHA-1,2-MANNOSIDASE 1B"/>
    <property type="match status" value="1"/>
</dbReference>
<comment type="cofactor">
    <cofactor evidence="1">
        <name>Ca(2+)</name>
        <dbReference type="ChEBI" id="CHEBI:29108"/>
    </cofactor>
</comment>
<dbReference type="InterPro" id="IPR036026">
    <property type="entry name" value="Seven-hairpin_glycosidases"/>
</dbReference>
<dbReference type="PANTHER" id="PTHR11742">
    <property type="entry name" value="MANNOSYL-OLIGOSACCHARIDE ALPHA-1,2-MANNOSIDASE-RELATED"/>
    <property type="match status" value="1"/>
</dbReference>
<keyword evidence="15" id="KW-1185">Reference proteome</keyword>
<dbReference type="InterPro" id="IPR001382">
    <property type="entry name" value="Glyco_hydro_47"/>
</dbReference>
<dbReference type="AlphaFoldDB" id="A0A9N9GVR8"/>
<comment type="catalytic activity">
    <reaction evidence="9">
        <text>N(4)-(alpha-D-Man-(1-&gt;2)-alpha-D-Man-(1-&gt;2)-alpha-D-Man-(1-&gt;3)-[alpha-D-Man-(1-&gt;3)-[alpha-D-Man-(1-&gt;2)-alpha-D-Man-(1-&gt;6)]-alpha-D-Man-(1-&gt;6)]-beta-D-Man-(1-&gt;4)-beta-D-GlcNAc-(1-&gt;4)-beta-D-GlcNAc)-L-asparaginyl-[protein] (N-glucan mannose isomer 8A1,2,3B1,3) + 3 H2O = N(4)-(alpha-D-Man-(1-&gt;3)-[alpha-D-Man-(1-&gt;3)-[alpha-D-Man-(1-&gt;6)]-alpha-D-Man-(1-&gt;6)]-beta-D-Man-(1-&gt;4)-beta-D-GlcNAc-(1-&gt;4)-beta-D-GlcNAc)-L-asparaginyl-[protein] (N-glucan mannose isomer 5A1,2) + 3 beta-D-mannose</text>
        <dbReference type="Rhea" id="RHEA:56028"/>
        <dbReference type="Rhea" id="RHEA-COMP:14358"/>
        <dbReference type="Rhea" id="RHEA-COMP:14367"/>
        <dbReference type="ChEBI" id="CHEBI:15377"/>
        <dbReference type="ChEBI" id="CHEBI:28563"/>
        <dbReference type="ChEBI" id="CHEBI:59087"/>
        <dbReference type="ChEBI" id="CHEBI:60628"/>
        <dbReference type="EC" id="3.2.1.113"/>
    </reaction>
</comment>
<evidence type="ECO:0000256" key="8">
    <source>
        <dbReference type="ARBA" id="ARBA00023295"/>
    </source>
</evidence>
<feature type="active site" evidence="11">
    <location>
        <position position="266"/>
    </location>
</feature>
<dbReference type="GO" id="GO:0005783">
    <property type="term" value="C:endoplasmic reticulum"/>
    <property type="evidence" value="ECO:0007669"/>
    <property type="project" value="TreeGrafter"/>
</dbReference>
<sequence>MKLLISQFFVVAGFFGFNFAFGHNIFETLMFPNTLKSPNKKISSYINKVRAESIKKVFLHSYNGYRKYAWGHDELRPVSNGTVNNFNCWGMTIIDSLDTMIIMNLRKEYQEAREFVKENLDFGMKQGCGSRYASVFETNIRYLGGLLAAYDLTGDELYLNKSILLGNLLLPAFNTPTGIPTGEIDIVEKKGVIGSESSLAAVGTLQLEFRRLSELTGNPIYLHKAQKVLDVIQSKKAPLPGLYPIFIDPYRGRFGKDWISWGAYGDSFYEYLLKQYIMVRETVPQYIDMWKLAVKSTVENLVVSVRGFPELQYLAQWNNNKLIFEMEHLACFSGGNFILGARTLNDQSLLDLGLSLTSTCYNTYLGTGTQLGPEQFGWDQPIRYTNFPPNRQFQEFGYSVTNSRYPLRPEVVE</sequence>
<dbReference type="GO" id="GO:0016020">
    <property type="term" value="C:membrane"/>
    <property type="evidence" value="ECO:0007669"/>
    <property type="project" value="InterPro"/>
</dbReference>
<dbReference type="Pfam" id="PF01532">
    <property type="entry name" value="Glyco_hydro_47"/>
    <property type="match status" value="1"/>
</dbReference>
<comment type="similarity">
    <text evidence="3 13">Belongs to the glycosyl hydrolase 47 family.</text>
</comment>
<dbReference type="PRINTS" id="PR00747">
    <property type="entry name" value="GLYHDRLASE47"/>
</dbReference>
<gene>
    <name evidence="14" type="ORF">AMORRO_LOCUS9053</name>
</gene>
<protein>
    <recommendedName>
        <fullName evidence="13">alpha-1,2-Mannosidase</fullName>
        <ecNumber evidence="13">3.2.1.-</ecNumber>
    </recommendedName>
</protein>
<evidence type="ECO:0000256" key="1">
    <source>
        <dbReference type="ARBA" id="ARBA00001913"/>
    </source>
</evidence>
<evidence type="ECO:0000256" key="7">
    <source>
        <dbReference type="ARBA" id="ARBA00023180"/>
    </source>
</evidence>
<dbReference type="Proteomes" id="UP000789342">
    <property type="component" value="Unassembled WGS sequence"/>
</dbReference>
<evidence type="ECO:0000256" key="13">
    <source>
        <dbReference type="RuleBase" id="RU361193"/>
    </source>
</evidence>
<feature type="active site" evidence="11">
    <location>
        <position position="410"/>
    </location>
</feature>
<dbReference type="GO" id="GO:0005975">
    <property type="term" value="P:carbohydrate metabolic process"/>
    <property type="evidence" value="ECO:0007669"/>
    <property type="project" value="InterPro"/>
</dbReference>
<evidence type="ECO:0000256" key="4">
    <source>
        <dbReference type="ARBA" id="ARBA00022729"/>
    </source>
</evidence>
<comment type="pathway">
    <text evidence="2">Protein modification; protein glycosylation.</text>
</comment>
<evidence type="ECO:0000256" key="12">
    <source>
        <dbReference type="PIRSR" id="PIRSR601382-3"/>
    </source>
</evidence>
<dbReference type="EC" id="3.2.1.-" evidence="13"/>
<evidence type="ECO:0000256" key="5">
    <source>
        <dbReference type="ARBA" id="ARBA00022801"/>
    </source>
</evidence>
<dbReference type="GO" id="GO:0036503">
    <property type="term" value="P:ERAD pathway"/>
    <property type="evidence" value="ECO:0007669"/>
    <property type="project" value="UniProtKB-ARBA"/>
</dbReference>
<dbReference type="EMBL" id="CAJVPV010008398">
    <property type="protein sequence ID" value="CAG8630193.1"/>
    <property type="molecule type" value="Genomic_DNA"/>
</dbReference>
<dbReference type="GO" id="GO:0005509">
    <property type="term" value="F:calcium ion binding"/>
    <property type="evidence" value="ECO:0007669"/>
    <property type="project" value="InterPro"/>
</dbReference>
<evidence type="ECO:0000313" key="14">
    <source>
        <dbReference type="EMBL" id="CAG8630193.1"/>
    </source>
</evidence>
<keyword evidence="4" id="KW-0732">Signal</keyword>
<keyword evidence="8 13" id="KW-0326">Glycosidase</keyword>
<feature type="active site" description="Proton donor" evidence="11">
    <location>
        <position position="374"/>
    </location>
</feature>
<dbReference type="InterPro" id="IPR012341">
    <property type="entry name" value="6hp_glycosidase-like_sf"/>
</dbReference>
<evidence type="ECO:0000256" key="10">
    <source>
        <dbReference type="ARBA" id="ARBA00048605"/>
    </source>
</evidence>
<dbReference type="SUPFAM" id="SSF48225">
    <property type="entry name" value="Seven-hairpin glycosidases"/>
    <property type="match status" value="1"/>
</dbReference>
<feature type="disulfide bond" evidence="12">
    <location>
        <begin position="331"/>
        <end position="360"/>
    </location>
</feature>
<dbReference type="GO" id="GO:0004571">
    <property type="term" value="F:mannosyl-oligosaccharide 1,2-alpha-mannosidase activity"/>
    <property type="evidence" value="ECO:0007669"/>
    <property type="project" value="UniProtKB-EC"/>
</dbReference>
<keyword evidence="7" id="KW-0325">Glycoprotein</keyword>
<proteinExistence type="inferred from homology"/>
<feature type="active site" description="Proton donor" evidence="11">
    <location>
        <position position="137"/>
    </location>
</feature>
<evidence type="ECO:0000313" key="15">
    <source>
        <dbReference type="Proteomes" id="UP000789342"/>
    </source>
</evidence>
<name>A0A9N9GVR8_9GLOM</name>
<feature type="non-terminal residue" evidence="14">
    <location>
        <position position="1"/>
    </location>
</feature>
<comment type="catalytic activity">
    <reaction evidence="10">
        <text>N(4)-(alpha-D-Man-(1-&gt;2)-alpha-D-Man-(1-&gt;2)-alpha-D-Man-(1-&gt;3)-[alpha-D-Man-(1-&gt;2)-alpha-D-Man-(1-&gt;3)-[alpha-D-Man-(1-&gt;2)-alpha-D-Man-(1-&gt;6)]-alpha-D-Man-(1-&gt;6)]-beta-D-Man-(1-&gt;4)-beta-D-GlcNAc-(1-&gt;4)-beta-D-GlcNAc)-L-asparaginyl-[protein] (N-glucan mannose isomer 9A1,2,3B1,2,3) + 4 H2O = N(4)-(alpha-D-Man-(1-&gt;3)-[alpha-D-Man-(1-&gt;3)-[alpha-D-Man-(1-&gt;6)]-alpha-D-Man-(1-&gt;6)]-beta-D-Man-(1-&gt;4)-beta-D-GlcNAc-(1-&gt;4)-beta-D-GlcNAc)-L-asparaginyl-[protein] (N-glucan mannose isomer 5A1,2) + 4 beta-D-mannose</text>
        <dbReference type="Rhea" id="RHEA:56008"/>
        <dbReference type="Rhea" id="RHEA-COMP:14356"/>
        <dbReference type="Rhea" id="RHEA-COMP:14367"/>
        <dbReference type="ChEBI" id="CHEBI:15377"/>
        <dbReference type="ChEBI" id="CHEBI:28563"/>
        <dbReference type="ChEBI" id="CHEBI:59087"/>
        <dbReference type="ChEBI" id="CHEBI:139493"/>
        <dbReference type="EC" id="3.2.1.113"/>
    </reaction>
</comment>
<keyword evidence="6 12" id="KW-1015">Disulfide bond</keyword>
<dbReference type="InterPro" id="IPR050749">
    <property type="entry name" value="Glycosyl_Hydrolase_47"/>
</dbReference>
<dbReference type="OrthoDB" id="8118055at2759"/>
<evidence type="ECO:0000256" key="2">
    <source>
        <dbReference type="ARBA" id="ARBA00004922"/>
    </source>
</evidence>
<organism evidence="14 15">
    <name type="scientific">Acaulospora morrowiae</name>
    <dbReference type="NCBI Taxonomy" id="94023"/>
    <lineage>
        <taxon>Eukaryota</taxon>
        <taxon>Fungi</taxon>
        <taxon>Fungi incertae sedis</taxon>
        <taxon>Mucoromycota</taxon>
        <taxon>Glomeromycotina</taxon>
        <taxon>Glomeromycetes</taxon>
        <taxon>Diversisporales</taxon>
        <taxon>Acaulosporaceae</taxon>
        <taxon>Acaulospora</taxon>
    </lineage>
</organism>
<evidence type="ECO:0000256" key="9">
    <source>
        <dbReference type="ARBA" id="ARBA00047669"/>
    </source>
</evidence>
<reference evidence="14" key="1">
    <citation type="submission" date="2021-06" db="EMBL/GenBank/DDBJ databases">
        <authorList>
            <person name="Kallberg Y."/>
            <person name="Tangrot J."/>
            <person name="Rosling A."/>
        </authorList>
    </citation>
    <scope>NUCLEOTIDE SEQUENCE</scope>
    <source>
        <strain evidence="14">CL551</strain>
    </source>
</reference>
<dbReference type="Gene3D" id="1.50.10.10">
    <property type="match status" value="1"/>
</dbReference>
<evidence type="ECO:0000256" key="6">
    <source>
        <dbReference type="ARBA" id="ARBA00023157"/>
    </source>
</evidence>
<keyword evidence="5 13" id="KW-0378">Hydrolase</keyword>